<dbReference type="InterPro" id="IPR050532">
    <property type="entry name" value="Globin-like_OT"/>
</dbReference>
<evidence type="ECO:0000256" key="11">
    <source>
        <dbReference type="ARBA" id="ARBA00045651"/>
    </source>
</evidence>
<evidence type="ECO:0000256" key="10">
    <source>
        <dbReference type="ARBA" id="ARBA00044549"/>
    </source>
</evidence>
<evidence type="ECO:0000256" key="3">
    <source>
        <dbReference type="ARBA" id="ARBA00008705"/>
    </source>
</evidence>
<dbReference type="SUPFAM" id="SSF46458">
    <property type="entry name" value="Globin-like"/>
    <property type="match status" value="1"/>
</dbReference>
<dbReference type="Gene3D" id="1.10.490.10">
    <property type="entry name" value="Globins"/>
    <property type="match status" value="1"/>
</dbReference>
<dbReference type="Pfam" id="PF00042">
    <property type="entry name" value="Globin"/>
    <property type="match status" value="1"/>
</dbReference>
<keyword evidence="17" id="KW-1185">Reference proteome</keyword>
<evidence type="ECO:0000256" key="8">
    <source>
        <dbReference type="ARBA" id="ARBA00023004"/>
    </source>
</evidence>
<keyword evidence="4" id="KW-0963">Cytoplasm</keyword>
<evidence type="ECO:0000256" key="13">
    <source>
        <dbReference type="ARBA" id="ARBA00048118"/>
    </source>
</evidence>
<dbReference type="InterPro" id="IPR009050">
    <property type="entry name" value="Globin-like_sf"/>
</dbReference>
<keyword evidence="9" id="KW-0496">Mitochondrion</keyword>
<dbReference type="Proteomes" id="UP001059041">
    <property type="component" value="Linkage Group LG10"/>
</dbReference>
<dbReference type="GO" id="GO:0005829">
    <property type="term" value="C:cytosol"/>
    <property type="evidence" value="ECO:0007669"/>
    <property type="project" value="UniProtKB-SubCell"/>
</dbReference>
<evidence type="ECO:0000256" key="9">
    <source>
        <dbReference type="ARBA" id="ARBA00023128"/>
    </source>
</evidence>
<dbReference type="GO" id="GO:0020037">
    <property type="term" value="F:heme binding"/>
    <property type="evidence" value="ECO:0007669"/>
    <property type="project" value="InterPro"/>
</dbReference>
<dbReference type="PANTHER" id="PTHR46458">
    <property type="entry name" value="BLR2807 PROTEIN"/>
    <property type="match status" value="1"/>
</dbReference>
<gene>
    <name evidence="16" type="ORF">IRJ41_017204</name>
</gene>
<evidence type="ECO:0000259" key="15">
    <source>
        <dbReference type="PROSITE" id="PS01033"/>
    </source>
</evidence>
<comment type="subcellular location">
    <subcellularLocation>
        <location evidence="2">Cytoplasm</location>
        <location evidence="2">Cytosol</location>
    </subcellularLocation>
    <subcellularLocation>
        <location evidence="1">Mitochondrion matrix</location>
    </subcellularLocation>
</comment>
<keyword evidence="6" id="KW-0479">Metal-binding</keyword>
<comment type="function">
    <text evidence="11">Monomeric globin with a bis-histidyl six-coordinate heme-iron atom through which it can bind dioxygen, carbon monoxide and nitric oxide. Could help transport oxygen and increase its availability to the metabolically active neuronal tissues, though its low quantity in tissues as well as its high affinity for dioxygen, which may limit its oxygen-releasing ability, argue against it. The ferrous/deoxygenated form exhibits a nitrite reductase activity and it could produce nitric oxide which in turn inhibits cellular respiration in response to hypoxia. In its ferrous/deoxygenated state, it may also exhibit GDI (Guanine nucleotide Dissociation Inhibitor) activity toward heterotrimeric G-alpha proteins, thereby regulating signal transduction to facilitate neuroprotective responses in the wake of hypoxia and associated oxidative stress.</text>
</comment>
<keyword evidence="7" id="KW-0560">Oxidoreductase</keyword>
<proteinExistence type="inferred from homology"/>
<evidence type="ECO:0000256" key="7">
    <source>
        <dbReference type="ARBA" id="ARBA00023002"/>
    </source>
</evidence>
<dbReference type="InterPro" id="IPR012292">
    <property type="entry name" value="Globin/Proto"/>
</dbReference>
<name>A0A9W7TW62_TRIRA</name>
<evidence type="ECO:0000256" key="4">
    <source>
        <dbReference type="ARBA" id="ARBA00022490"/>
    </source>
</evidence>
<dbReference type="GO" id="GO:0019825">
    <property type="term" value="F:oxygen binding"/>
    <property type="evidence" value="ECO:0007669"/>
    <property type="project" value="InterPro"/>
</dbReference>
<feature type="domain" description="Globin" evidence="15">
    <location>
        <begin position="3"/>
        <end position="151"/>
    </location>
</feature>
<sequence>MEKLSEKEKGLIRDSWESLGKNKVPHGIVMFTRLFELDPELLVLFSYNTNCGVAPECLSSPEFLDHVTKVMLVIDAAVSHLDDLHTLEDFLLNLGRQHQAVGVKTQSFAVVGESLLYMLQCSLGPAYTAPLRQAWLNMYSFVVSAMTRGWAKNGEHKTN</sequence>
<comment type="caution">
    <text evidence="16">The sequence shown here is derived from an EMBL/GenBank/DDBJ whole genome shotgun (WGS) entry which is preliminary data.</text>
</comment>
<evidence type="ECO:0000256" key="14">
    <source>
        <dbReference type="RuleBase" id="RU000356"/>
    </source>
</evidence>
<keyword evidence="14" id="KW-0813">Transport</keyword>
<dbReference type="InterPro" id="IPR000971">
    <property type="entry name" value="Globin"/>
</dbReference>
<accession>A0A9W7TW62</accession>
<dbReference type="OrthoDB" id="436496at2759"/>
<dbReference type="AlphaFoldDB" id="A0A9W7TW62"/>
<comment type="catalytic activity">
    <reaction evidence="13">
        <text>Fe(III)-heme b-[protein] + nitric oxide + H2O = Fe(II)-heme b-[protein] + nitrite + 2 H(+)</text>
        <dbReference type="Rhea" id="RHEA:77711"/>
        <dbReference type="Rhea" id="RHEA-COMP:18975"/>
        <dbReference type="Rhea" id="RHEA-COMP:18976"/>
        <dbReference type="ChEBI" id="CHEBI:15377"/>
        <dbReference type="ChEBI" id="CHEBI:15378"/>
        <dbReference type="ChEBI" id="CHEBI:16301"/>
        <dbReference type="ChEBI" id="CHEBI:16480"/>
        <dbReference type="ChEBI" id="CHEBI:55376"/>
        <dbReference type="ChEBI" id="CHEBI:60344"/>
    </reaction>
    <physiologicalReaction direction="right-to-left" evidence="13">
        <dbReference type="Rhea" id="RHEA:77713"/>
    </physiologicalReaction>
</comment>
<keyword evidence="5 14" id="KW-0349">Heme</keyword>
<evidence type="ECO:0000256" key="2">
    <source>
        <dbReference type="ARBA" id="ARBA00004514"/>
    </source>
</evidence>
<evidence type="ECO:0000313" key="16">
    <source>
        <dbReference type="EMBL" id="KAI7804762.1"/>
    </source>
</evidence>
<evidence type="ECO:0000256" key="5">
    <source>
        <dbReference type="ARBA" id="ARBA00022617"/>
    </source>
</evidence>
<dbReference type="PRINTS" id="PR00188">
    <property type="entry name" value="PLANTGLOBIN"/>
</dbReference>
<evidence type="ECO:0000256" key="1">
    <source>
        <dbReference type="ARBA" id="ARBA00004305"/>
    </source>
</evidence>
<dbReference type="EMBL" id="JAFHDT010000010">
    <property type="protein sequence ID" value="KAI7804762.1"/>
    <property type="molecule type" value="Genomic_DNA"/>
</dbReference>
<reference evidence="16" key="1">
    <citation type="submission" date="2021-02" db="EMBL/GenBank/DDBJ databases">
        <title>Comparative genomics reveals that relaxation of natural selection precedes convergent phenotypic evolution of cavefish.</title>
        <authorList>
            <person name="Peng Z."/>
        </authorList>
    </citation>
    <scope>NUCLEOTIDE SEQUENCE</scope>
    <source>
        <tissue evidence="16">Muscle</tissue>
    </source>
</reference>
<dbReference type="GO" id="GO:0046872">
    <property type="term" value="F:metal ion binding"/>
    <property type="evidence" value="ECO:0007669"/>
    <property type="project" value="UniProtKB-KW"/>
</dbReference>
<dbReference type="GO" id="GO:0005759">
    <property type="term" value="C:mitochondrial matrix"/>
    <property type="evidence" value="ECO:0007669"/>
    <property type="project" value="UniProtKB-SubCell"/>
</dbReference>
<comment type="similarity">
    <text evidence="3 14">Belongs to the globin family.</text>
</comment>
<evidence type="ECO:0000256" key="12">
    <source>
        <dbReference type="ARBA" id="ARBA00046401"/>
    </source>
</evidence>
<dbReference type="PROSITE" id="PS01033">
    <property type="entry name" value="GLOBIN"/>
    <property type="match status" value="1"/>
</dbReference>
<dbReference type="GO" id="GO:0005344">
    <property type="term" value="F:oxygen carrier activity"/>
    <property type="evidence" value="ECO:0007669"/>
    <property type="project" value="UniProtKB-KW"/>
</dbReference>
<keyword evidence="14" id="KW-0561">Oxygen transport</keyword>
<evidence type="ECO:0000313" key="17">
    <source>
        <dbReference type="Proteomes" id="UP001059041"/>
    </source>
</evidence>
<organism evidence="16 17">
    <name type="scientific">Triplophysa rosa</name>
    <name type="common">Cave loach</name>
    <dbReference type="NCBI Taxonomy" id="992332"/>
    <lineage>
        <taxon>Eukaryota</taxon>
        <taxon>Metazoa</taxon>
        <taxon>Chordata</taxon>
        <taxon>Craniata</taxon>
        <taxon>Vertebrata</taxon>
        <taxon>Euteleostomi</taxon>
        <taxon>Actinopterygii</taxon>
        <taxon>Neopterygii</taxon>
        <taxon>Teleostei</taxon>
        <taxon>Ostariophysi</taxon>
        <taxon>Cypriniformes</taxon>
        <taxon>Nemacheilidae</taxon>
        <taxon>Triplophysa</taxon>
    </lineage>
</organism>
<dbReference type="PANTHER" id="PTHR46458:SF19">
    <property type="entry name" value="NEUROGLOBIN"/>
    <property type="match status" value="1"/>
</dbReference>
<evidence type="ECO:0000256" key="6">
    <source>
        <dbReference type="ARBA" id="ARBA00022723"/>
    </source>
</evidence>
<comment type="subunit">
    <text evidence="12">Monomer. Homodimers and homotetramers. Mainly monomeric but also detected as part of homodimers and homotetramers.</text>
</comment>
<protein>
    <recommendedName>
        <fullName evidence="10">Nitrite reductase</fullName>
    </recommendedName>
</protein>
<dbReference type="GO" id="GO:0016491">
    <property type="term" value="F:oxidoreductase activity"/>
    <property type="evidence" value="ECO:0007669"/>
    <property type="project" value="UniProtKB-KW"/>
</dbReference>
<keyword evidence="8" id="KW-0408">Iron</keyword>